<name>A0AAD6PIU9_9ROSI</name>
<dbReference type="Proteomes" id="UP001162972">
    <property type="component" value="Chromosome 8"/>
</dbReference>
<evidence type="ECO:0000313" key="2">
    <source>
        <dbReference type="Proteomes" id="UP001162972"/>
    </source>
</evidence>
<proteinExistence type="predicted"/>
<comment type="caution">
    <text evidence="1">The sequence shown here is derived from an EMBL/GenBank/DDBJ whole genome shotgun (WGS) entry which is preliminary data.</text>
</comment>
<organism evidence="1 2">
    <name type="scientific">Salix udensis</name>
    <dbReference type="NCBI Taxonomy" id="889485"/>
    <lineage>
        <taxon>Eukaryota</taxon>
        <taxon>Viridiplantae</taxon>
        <taxon>Streptophyta</taxon>
        <taxon>Embryophyta</taxon>
        <taxon>Tracheophyta</taxon>
        <taxon>Spermatophyta</taxon>
        <taxon>Magnoliopsida</taxon>
        <taxon>eudicotyledons</taxon>
        <taxon>Gunneridae</taxon>
        <taxon>Pentapetalae</taxon>
        <taxon>rosids</taxon>
        <taxon>fabids</taxon>
        <taxon>Malpighiales</taxon>
        <taxon>Salicaceae</taxon>
        <taxon>Saliceae</taxon>
        <taxon>Salix</taxon>
    </lineage>
</organism>
<dbReference type="EMBL" id="JAPFFJ010000004">
    <property type="protein sequence ID" value="KAJ6430690.1"/>
    <property type="molecule type" value="Genomic_DNA"/>
</dbReference>
<accession>A0AAD6PIU9</accession>
<protein>
    <submittedName>
        <fullName evidence="1">Uncharacterized protein</fullName>
    </submittedName>
</protein>
<evidence type="ECO:0000313" key="1">
    <source>
        <dbReference type="EMBL" id="KAJ6430690.1"/>
    </source>
</evidence>
<dbReference type="AlphaFoldDB" id="A0AAD6PIU9"/>
<gene>
    <name evidence="1" type="ORF">OIU84_021974</name>
</gene>
<sequence>MIIAPSGDQDLFHALILHEMGETIGQTTSH</sequence>
<keyword evidence="2" id="KW-1185">Reference proteome</keyword>
<reference evidence="1 2" key="1">
    <citation type="journal article" date="2023" name="Int. J. Mol. Sci.">
        <title>De Novo Assembly and Annotation of 11 Diverse Shrub Willow (Salix) Genomes Reveals Novel Gene Organization in Sex-Linked Regions.</title>
        <authorList>
            <person name="Hyden B."/>
            <person name="Feng K."/>
            <person name="Yates T.B."/>
            <person name="Jawdy S."/>
            <person name="Cereghino C."/>
            <person name="Smart L.B."/>
            <person name="Muchero W."/>
        </authorList>
    </citation>
    <scope>NUCLEOTIDE SEQUENCE [LARGE SCALE GENOMIC DNA]</scope>
    <source>
        <tissue evidence="1">Shoot tip</tissue>
    </source>
</reference>